<dbReference type="SUPFAM" id="SSF69070">
    <property type="entry name" value="Anti-sigma factor AsiA"/>
    <property type="match status" value="1"/>
</dbReference>
<dbReference type="RefSeq" id="YP_009201455.1">
    <property type="nucleotide sequence ID" value="NC_028829.1"/>
</dbReference>
<dbReference type="Gene3D" id="1.10.1810.10">
    <property type="entry name" value="Anti-Sigma Factor A"/>
    <property type="match status" value="1"/>
</dbReference>
<accession>A0A0D4DC94</accession>
<name>A0A0D4DC94_9CAUD</name>
<protein>
    <submittedName>
        <fullName evidence="1">Anti-sigma70 protein</fullName>
    </submittedName>
</protein>
<sequence length="99" mass="11260">MNEVSTTTYKSTTQLALDIAAYASLLVKMGFDECVTNQKLFVEMCNEAGFRTTTGKEFTQMSFRQMFARLPHGTKREVRETFSWGNIPQGESILESIYV</sequence>
<dbReference type="EMBL" id="KP671755">
    <property type="protein sequence ID" value="AJT61193.1"/>
    <property type="molecule type" value="Genomic_DNA"/>
</dbReference>
<dbReference type="GO" id="GO:0006355">
    <property type="term" value="P:regulation of DNA-templated transcription"/>
    <property type="evidence" value="ECO:0007669"/>
    <property type="project" value="InterPro"/>
</dbReference>
<evidence type="ECO:0000313" key="2">
    <source>
        <dbReference type="Proteomes" id="UP000202888"/>
    </source>
</evidence>
<dbReference type="Proteomes" id="UP000202888">
    <property type="component" value="Segment"/>
</dbReference>
<organism evidence="1 2">
    <name type="scientific">Vibrio phage ValKK3</name>
    <dbReference type="NCBI Taxonomy" id="1610855"/>
    <lineage>
        <taxon>Viruses</taxon>
        <taxon>Duplodnaviria</taxon>
        <taxon>Heunggongvirae</taxon>
        <taxon>Uroviricota</taxon>
        <taxon>Caudoviricetes</taxon>
        <taxon>Pantevenvirales</taxon>
        <taxon>Straboviridae</taxon>
        <taxon>Schizotequatrovirus</taxon>
        <taxon>Schizotequatrovirus valkk3</taxon>
    </lineage>
</organism>
<reference evidence="1 2" key="1">
    <citation type="journal article" date="2016" name="Genom Data">
        <title>Complete genome sequence of a giant Vibrio phage ValKK3 infecting Vibrio alginolyticus.</title>
        <authorList>
            <person name="Lal T.M."/>
            <person name="Sano M."/>
            <person name="Hatai K."/>
            <person name="Ransangan J."/>
        </authorList>
    </citation>
    <scope>NUCLEOTIDE SEQUENCE [LARGE SCALE GENOMIC DNA]</scope>
</reference>
<keyword evidence="2" id="KW-1185">Reference proteome</keyword>
<evidence type="ECO:0000313" key="1">
    <source>
        <dbReference type="EMBL" id="AJT61193.1"/>
    </source>
</evidence>
<proteinExistence type="predicted"/>
<dbReference type="InterPro" id="IPR015100">
    <property type="entry name" value="AsiA"/>
</dbReference>
<dbReference type="OrthoDB" id="18496at10239"/>
<dbReference type="KEGG" id="vg:26628678"/>
<dbReference type="Pfam" id="PF09010">
    <property type="entry name" value="AsiA"/>
    <property type="match status" value="1"/>
</dbReference>
<dbReference type="InterPro" id="IPR036486">
    <property type="entry name" value="AsiA_sf"/>
</dbReference>
<dbReference type="GeneID" id="26628678"/>